<dbReference type="PANTHER" id="PTHR10949:SF0">
    <property type="entry name" value="LIPOYL SYNTHASE, MITOCHONDRIAL"/>
    <property type="match status" value="1"/>
</dbReference>
<dbReference type="PANTHER" id="PTHR10949">
    <property type="entry name" value="LIPOYL SYNTHASE"/>
    <property type="match status" value="1"/>
</dbReference>
<evidence type="ECO:0000256" key="2">
    <source>
        <dbReference type="ARBA" id="ARBA00012237"/>
    </source>
</evidence>
<dbReference type="Gene3D" id="3.20.20.70">
    <property type="entry name" value="Aldolase class I"/>
    <property type="match status" value="1"/>
</dbReference>
<dbReference type="GO" id="GO:0051539">
    <property type="term" value="F:4 iron, 4 sulfur cluster binding"/>
    <property type="evidence" value="ECO:0007669"/>
    <property type="project" value="UniProtKB-KW"/>
</dbReference>
<keyword evidence="6" id="KW-0479">Metal-binding</keyword>
<name>A0A3B0ZKA9_9ZZZZ</name>
<gene>
    <name evidence="11" type="ORF">MNBD_GAMMA18-605</name>
</gene>
<evidence type="ECO:0000256" key="8">
    <source>
        <dbReference type="ARBA" id="ARBA00023014"/>
    </source>
</evidence>
<evidence type="ECO:0000256" key="3">
    <source>
        <dbReference type="ARBA" id="ARBA00022485"/>
    </source>
</evidence>
<comment type="cofactor">
    <cofactor evidence="1">
        <name>[4Fe-4S] cluster</name>
        <dbReference type="ChEBI" id="CHEBI:49883"/>
    </cofactor>
</comment>
<evidence type="ECO:0000313" key="11">
    <source>
        <dbReference type="EMBL" id="VAW88683.1"/>
    </source>
</evidence>
<evidence type="ECO:0000256" key="7">
    <source>
        <dbReference type="ARBA" id="ARBA00023004"/>
    </source>
</evidence>
<dbReference type="Pfam" id="PF04055">
    <property type="entry name" value="Radical_SAM"/>
    <property type="match status" value="1"/>
</dbReference>
<evidence type="ECO:0000256" key="1">
    <source>
        <dbReference type="ARBA" id="ARBA00001966"/>
    </source>
</evidence>
<dbReference type="EMBL" id="UOFP01000231">
    <property type="protein sequence ID" value="VAW88683.1"/>
    <property type="molecule type" value="Genomic_DNA"/>
</dbReference>
<dbReference type="InterPro" id="IPR007197">
    <property type="entry name" value="rSAM"/>
</dbReference>
<keyword evidence="3" id="KW-0004">4Fe-4S</keyword>
<protein>
    <recommendedName>
        <fullName evidence="2">lipoyl synthase</fullName>
        <ecNumber evidence="2">2.8.1.8</ecNumber>
    </recommendedName>
</protein>
<evidence type="ECO:0000259" key="10">
    <source>
        <dbReference type="PROSITE" id="PS51918"/>
    </source>
</evidence>
<keyword evidence="4 11" id="KW-0808">Transferase</keyword>
<proteinExistence type="inferred from homology"/>
<dbReference type="SUPFAM" id="SSF102114">
    <property type="entry name" value="Radical SAM enzymes"/>
    <property type="match status" value="1"/>
</dbReference>
<evidence type="ECO:0000256" key="5">
    <source>
        <dbReference type="ARBA" id="ARBA00022691"/>
    </source>
</evidence>
<comment type="catalytic activity">
    <reaction evidence="9">
        <text>[[Fe-S] cluster scaffold protein carrying a second [4Fe-4S](2+) cluster] + N(6)-octanoyl-L-lysyl-[protein] + 2 oxidized [2Fe-2S]-[ferredoxin] + 2 S-adenosyl-L-methionine + 4 H(+) = [[Fe-S] cluster scaffold protein] + N(6)-[(R)-dihydrolipoyl]-L-lysyl-[protein] + 4 Fe(3+) + 2 hydrogen sulfide + 2 5'-deoxyadenosine + 2 L-methionine + 2 reduced [2Fe-2S]-[ferredoxin]</text>
        <dbReference type="Rhea" id="RHEA:16585"/>
        <dbReference type="Rhea" id="RHEA-COMP:9928"/>
        <dbReference type="Rhea" id="RHEA-COMP:10000"/>
        <dbReference type="Rhea" id="RHEA-COMP:10001"/>
        <dbReference type="Rhea" id="RHEA-COMP:10475"/>
        <dbReference type="Rhea" id="RHEA-COMP:14568"/>
        <dbReference type="Rhea" id="RHEA-COMP:14569"/>
        <dbReference type="ChEBI" id="CHEBI:15378"/>
        <dbReference type="ChEBI" id="CHEBI:17319"/>
        <dbReference type="ChEBI" id="CHEBI:29034"/>
        <dbReference type="ChEBI" id="CHEBI:29919"/>
        <dbReference type="ChEBI" id="CHEBI:33722"/>
        <dbReference type="ChEBI" id="CHEBI:33737"/>
        <dbReference type="ChEBI" id="CHEBI:33738"/>
        <dbReference type="ChEBI" id="CHEBI:57844"/>
        <dbReference type="ChEBI" id="CHEBI:59789"/>
        <dbReference type="ChEBI" id="CHEBI:78809"/>
        <dbReference type="ChEBI" id="CHEBI:83100"/>
        <dbReference type="EC" id="2.8.1.8"/>
    </reaction>
</comment>
<dbReference type="EC" id="2.8.1.8" evidence="2"/>
<organism evidence="11">
    <name type="scientific">hydrothermal vent metagenome</name>
    <dbReference type="NCBI Taxonomy" id="652676"/>
    <lineage>
        <taxon>unclassified sequences</taxon>
        <taxon>metagenomes</taxon>
        <taxon>ecological metagenomes</taxon>
    </lineage>
</organism>
<keyword evidence="7" id="KW-0408">Iron</keyword>
<dbReference type="GO" id="GO:0046872">
    <property type="term" value="F:metal ion binding"/>
    <property type="evidence" value="ECO:0007669"/>
    <property type="project" value="UniProtKB-KW"/>
</dbReference>
<accession>A0A3B0ZKA9</accession>
<sequence>MKQSPLQRIPVTVEATDKPLPNRQRMPEWIRASLSSDPSYAKTSSMVAEQRLNTVCEAARCPNRGECWSRGTATLMLLGDTCTRACGFCHVKTGRPPVYDLDEPRRVAEAVAQMALDYIVLTSVNRDELEDGGASIFSETLRLLRKQQPEIGLEILTPDFRGCQQEALELIYRAVQPGLATHATTLVWGHNIETVPSLYQVARKGAKYQRSLDLLKSASRLAGVESKSAIMLGLGESESELLQTLEDLRCHQVSRIAIGQYLRPSRQHLPVVEYIHPDKFSWYGEQAKAMGFSWVKSAPMVRSSYHAEA</sequence>
<dbReference type="SFLD" id="SFLDS00029">
    <property type="entry name" value="Radical_SAM"/>
    <property type="match status" value="1"/>
</dbReference>
<dbReference type="NCBIfam" id="TIGR00510">
    <property type="entry name" value="lipA"/>
    <property type="match status" value="1"/>
</dbReference>
<feature type="domain" description="Radical SAM core" evidence="10">
    <location>
        <begin position="68"/>
        <end position="293"/>
    </location>
</feature>
<dbReference type="AlphaFoldDB" id="A0A3B0ZKA9"/>
<dbReference type="NCBIfam" id="NF009544">
    <property type="entry name" value="PRK12928.1"/>
    <property type="match status" value="1"/>
</dbReference>
<dbReference type="InterPro" id="IPR058240">
    <property type="entry name" value="rSAM_sf"/>
</dbReference>
<evidence type="ECO:0000256" key="6">
    <source>
        <dbReference type="ARBA" id="ARBA00022723"/>
    </source>
</evidence>
<dbReference type="SMART" id="SM00729">
    <property type="entry name" value="Elp3"/>
    <property type="match status" value="1"/>
</dbReference>
<dbReference type="PIRSF" id="PIRSF005963">
    <property type="entry name" value="Lipoyl_synth"/>
    <property type="match status" value="1"/>
</dbReference>
<dbReference type="GO" id="GO:0016992">
    <property type="term" value="F:lipoate synthase activity"/>
    <property type="evidence" value="ECO:0007669"/>
    <property type="project" value="UniProtKB-EC"/>
</dbReference>
<dbReference type="InterPro" id="IPR006638">
    <property type="entry name" value="Elp3/MiaA/NifB-like_rSAM"/>
</dbReference>
<dbReference type="InterPro" id="IPR003698">
    <property type="entry name" value="Lipoyl_synth"/>
</dbReference>
<dbReference type="PROSITE" id="PS51918">
    <property type="entry name" value="RADICAL_SAM"/>
    <property type="match status" value="1"/>
</dbReference>
<evidence type="ECO:0000256" key="9">
    <source>
        <dbReference type="ARBA" id="ARBA00047326"/>
    </source>
</evidence>
<dbReference type="NCBIfam" id="NF004019">
    <property type="entry name" value="PRK05481.1"/>
    <property type="match status" value="1"/>
</dbReference>
<dbReference type="InterPro" id="IPR013785">
    <property type="entry name" value="Aldolase_TIM"/>
</dbReference>
<dbReference type="SFLD" id="SFLDF00271">
    <property type="entry name" value="lipoyl_synthase"/>
    <property type="match status" value="1"/>
</dbReference>
<keyword evidence="5" id="KW-0949">S-adenosyl-L-methionine</keyword>
<dbReference type="HAMAP" id="MF_00206">
    <property type="entry name" value="Lipoyl_synth"/>
    <property type="match status" value="1"/>
</dbReference>
<evidence type="ECO:0000256" key="4">
    <source>
        <dbReference type="ARBA" id="ARBA00022679"/>
    </source>
</evidence>
<keyword evidence="8" id="KW-0411">Iron-sulfur</keyword>
<reference evidence="11" key="1">
    <citation type="submission" date="2018-06" db="EMBL/GenBank/DDBJ databases">
        <authorList>
            <person name="Zhirakovskaya E."/>
        </authorList>
    </citation>
    <scope>NUCLEOTIDE SEQUENCE</scope>
</reference>
<dbReference type="SFLD" id="SFLDG01058">
    <property type="entry name" value="lipoyl_synthase_like"/>
    <property type="match status" value="1"/>
</dbReference>